<evidence type="ECO:0000256" key="1">
    <source>
        <dbReference type="ARBA" id="ARBA00004167"/>
    </source>
</evidence>
<feature type="domain" description="Disease resistance R13L4/SHOC-2-like LRR" evidence="15">
    <location>
        <begin position="178"/>
        <end position="254"/>
    </location>
</feature>
<name>A0ABP0JX35_9DINO</name>
<dbReference type="SMART" id="SM00365">
    <property type="entry name" value="LRR_SD22"/>
    <property type="match status" value="8"/>
</dbReference>
<dbReference type="InterPro" id="IPR003591">
    <property type="entry name" value="Leu-rich_rpt_typical-subtyp"/>
</dbReference>
<feature type="transmembrane region" description="Helical" evidence="14">
    <location>
        <begin position="744"/>
        <end position="761"/>
    </location>
</feature>
<keyword evidence="3" id="KW-0723">Serine/threonine-protein kinase</keyword>
<dbReference type="Pfam" id="PF23598">
    <property type="entry name" value="LRR_14"/>
    <property type="match status" value="3"/>
</dbReference>
<keyword evidence="6" id="KW-0732">Signal</keyword>
<keyword evidence="4" id="KW-0433">Leucine-rich repeat</keyword>
<dbReference type="PROSITE" id="PS51450">
    <property type="entry name" value="LRR"/>
    <property type="match status" value="10"/>
</dbReference>
<keyword evidence="8" id="KW-0547">Nucleotide-binding</keyword>
<dbReference type="InterPro" id="IPR032675">
    <property type="entry name" value="LRR_dom_sf"/>
</dbReference>
<comment type="subcellular location">
    <subcellularLocation>
        <location evidence="1">Membrane</location>
        <topology evidence="1">Single-pass membrane protein</topology>
    </subcellularLocation>
</comment>
<feature type="domain" description="Disease resistance R13L4/SHOC-2-like LRR" evidence="15">
    <location>
        <begin position="293"/>
        <end position="376"/>
    </location>
</feature>
<feature type="transmembrane region" description="Helical" evidence="14">
    <location>
        <begin position="794"/>
        <end position="815"/>
    </location>
</feature>
<proteinExistence type="predicted"/>
<dbReference type="Gene3D" id="3.80.10.10">
    <property type="entry name" value="Ribonuclease Inhibitor"/>
    <property type="match status" value="3"/>
</dbReference>
<protein>
    <recommendedName>
        <fullName evidence="2">non-specific serine/threonine protein kinase</fullName>
        <ecNumber evidence="2">2.7.11.1</ecNumber>
    </recommendedName>
</protein>
<dbReference type="Pfam" id="PF00560">
    <property type="entry name" value="LRR_1"/>
    <property type="match status" value="1"/>
</dbReference>
<dbReference type="InterPro" id="IPR055414">
    <property type="entry name" value="LRR_R13L4/SHOC2-like"/>
</dbReference>
<evidence type="ECO:0000256" key="9">
    <source>
        <dbReference type="ARBA" id="ARBA00022777"/>
    </source>
</evidence>
<evidence type="ECO:0000256" key="8">
    <source>
        <dbReference type="ARBA" id="ARBA00022741"/>
    </source>
</evidence>
<dbReference type="EC" id="2.7.11.1" evidence="2"/>
<keyword evidence="14" id="KW-1133">Transmembrane helix</keyword>
<evidence type="ECO:0000256" key="3">
    <source>
        <dbReference type="ARBA" id="ARBA00022527"/>
    </source>
</evidence>
<comment type="catalytic activity">
    <reaction evidence="13">
        <text>L-seryl-[protein] + ATP = O-phospho-L-seryl-[protein] + ADP + H(+)</text>
        <dbReference type="Rhea" id="RHEA:17989"/>
        <dbReference type="Rhea" id="RHEA-COMP:9863"/>
        <dbReference type="Rhea" id="RHEA-COMP:11604"/>
        <dbReference type="ChEBI" id="CHEBI:15378"/>
        <dbReference type="ChEBI" id="CHEBI:29999"/>
        <dbReference type="ChEBI" id="CHEBI:30616"/>
        <dbReference type="ChEBI" id="CHEBI:83421"/>
        <dbReference type="ChEBI" id="CHEBI:456216"/>
        <dbReference type="EC" id="2.7.11.1"/>
    </reaction>
</comment>
<keyword evidence="14" id="KW-0812">Transmembrane</keyword>
<evidence type="ECO:0000313" key="17">
    <source>
        <dbReference type="Proteomes" id="UP001642484"/>
    </source>
</evidence>
<keyword evidence="9" id="KW-0418">Kinase</keyword>
<dbReference type="SUPFAM" id="SSF52058">
    <property type="entry name" value="L domain-like"/>
    <property type="match status" value="2"/>
</dbReference>
<dbReference type="SMART" id="SM00369">
    <property type="entry name" value="LRR_TYP"/>
    <property type="match status" value="15"/>
</dbReference>
<feature type="transmembrane region" description="Helical" evidence="14">
    <location>
        <begin position="697"/>
        <end position="715"/>
    </location>
</feature>
<dbReference type="Proteomes" id="UP001642484">
    <property type="component" value="Unassembled WGS sequence"/>
</dbReference>
<feature type="transmembrane region" description="Helical" evidence="14">
    <location>
        <begin position="1066"/>
        <end position="1088"/>
    </location>
</feature>
<evidence type="ECO:0000256" key="2">
    <source>
        <dbReference type="ARBA" id="ARBA00012513"/>
    </source>
</evidence>
<feature type="transmembrane region" description="Helical" evidence="14">
    <location>
        <begin position="1116"/>
        <end position="1133"/>
    </location>
</feature>
<evidence type="ECO:0000259" key="15">
    <source>
        <dbReference type="Pfam" id="PF23598"/>
    </source>
</evidence>
<evidence type="ECO:0000256" key="10">
    <source>
        <dbReference type="ARBA" id="ARBA00022840"/>
    </source>
</evidence>
<keyword evidence="5" id="KW-0808">Transferase</keyword>
<feature type="domain" description="Disease resistance R13L4/SHOC-2-like LRR" evidence="15">
    <location>
        <begin position="87"/>
        <end position="168"/>
    </location>
</feature>
<keyword evidence="17" id="KW-1185">Reference proteome</keyword>
<evidence type="ECO:0000256" key="5">
    <source>
        <dbReference type="ARBA" id="ARBA00022679"/>
    </source>
</evidence>
<dbReference type="Pfam" id="PF13855">
    <property type="entry name" value="LRR_8"/>
    <property type="match status" value="1"/>
</dbReference>
<dbReference type="PANTHER" id="PTHR48053:SF71">
    <property type="entry name" value="LEUCINE RICH REPEAT FAMILY PROTEIN, EXPRESSED"/>
    <property type="match status" value="1"/>
</dbReference>
<evidence type="ECO:0000313" key="16">
    <source>
        <dbReference type="EMBL" id="CAK9018785.1"/>
    </source>
</evidence>
<dbReference type="EMBL" id="CAXAMN010006681">
    <property type="protein sequence ID" value="CAK9018785.1"/>
    <property type="molecule type" value="Genomic_DNA"/>
</dbReference>
<evidence type="ECO:0000256" key="14">
    <source>
        <dbReference type="SAM" id="Phobius"/>
    </source>
</evidence>
<evidence type="ECO:0000256" key="6">
    <source>
        <dbReference type="ARBA" id="ARBA00022729"/>
    </source>
</evidence>
<evidence type="ECO:0000256" key="11">
    <source>
        <dbReference type="ARBA" id="ARBA00023180"/>
    </source>
</evidence>
<dbReference type="InterPro" id="IPR001611">
    <property type="entry name" value="Leu-rich_rpt"/>
</dbReference>
<feature type="transmembrane region" description="Helical" evidence="14">
    <location>
        <begin position="836"/>
        <end position="859"/>
    </location>
</feature>
<comment type="catalytic activity">
    <reaction evidence="12">
        <text>L-threonyl-[protein] + ATP = O-phospho-L-threonyl-[protein] + ADP + H(+)</text>
        <dbReference type="Rhea" id="RHEA:46608"/>
        <dbReference type="Rhea" id="RHEA-COMP:11060"/>
        <dbReference type="Rhea" id="RHEA-COMP:11605"/>
        <dbReference type="ChEBI" id="CHEBI:15378"/>
        <dbReference type="ChEBI" id="CHEBI:30013"/>
        <dbReference type="ChEBI" id="CHEBI:30616"/>
        <dbReference type="ChEBI" id="CHEBI:61977"/>
        <dbReference type="ChEBI" id="CHEBI:456216"/>
        <dbReference type="EC" id="2.7.11.1"/>
    </reaction>
</comment>
<sequence>MYVSTLRGSSATPLPFREQKVLQELFPLADGHTDFCHTPHVTCAEGHVIRLECSRCGWQRLPQAIGDLRSLAKLQLDGNNLSSLPESLGHLLNLRHLDLRGNQLSALPESAGSLQSLQYLCLSGNKITALPDSLGNLQHLQQLRLINNTISVLPDSLGKLQHLQDLYLGFNELSSLPESLCNLKSLKYLYLKNNKLTSLPESLGSLESLRWLDLSNNMISVLPESVGNLQQLQLFGAINNTLSSLPESLGNLQSWYMFFNNNKISLVPESLGQVRSLVNLDLSNNILSWLPESLGNLQRLQDLRLSNNLLSSLPASIGHLQSLKQLRLSHNRLSFLPESVCNLQTLQQLHLSSNNLSSLPESLGNLQSLKQLDLQNNQLEAFPASFGPSSRLEKLDLASNKLSSLPDSVGHLRNLRYLHLQHNTLTSFFNTSERNLQLKVLLLNHNKINMELSAFCGLNYITTLYLHHNKLRCQIPASIAQLEAIKVLTLHKNALTGSIPPELASLPSLKLLTLHENRLTGEIPSTFGTSPQLLFLSAFANDLEGPIPDMKLRSGCVDDASFRFEALVKHSSFCMTISCDQQVDLEDFQLTSKERREILDACSNLYGRCSGAPSRGPTLLLQSNRLSCPLPSDVSEDTSNANASSSLPLRSLVIAGNMLGSDWADLPWWLSDSEKQPFLYISPFKVFGIRTSSIQRLVVGSLCFVTLYCVSLRTMTSWKDHLHKFFDHQDDHTQLTHVFLIQRTLWGGPIVLMLLLCYVWQGSYYQCGHPFLKTTLAYFESKGSLSGGGRLAELGLAGLWAIWVGSCLYLVELVPKPPRAKAVRVERPSGSIFNKVMWWFSWMVIVVCLSSPSLGYAFVQSLPKRNKLQVVNTYFLKAVHYGAALVMLLIDMLITPRLAMRMSQRSQIRRSMLLMAARTCTMWLNATLCAIYMSEHCMRGWTTFWTMCSPQSDLYHTFKVSLGSHELLDPIKDLCVQNKNWWKTEACPRSVVDTLAPLFVAKLLQRAFLQPVITLLLWKWSKEVNGELHVFPLACLGLKRWKLVASRSLDRAQQASFLVTLAEVMIIWSPLVPLLLPVACLAAMTNLLSFRIGPREFRAVLPTLEAGETASMSKKYIRASIGILLIFQMWFAFTSGLCGTSLIVLAAVVFLCEVLGLRSRCRRMREQRSGDRGLVEGLEMVER</sequence>
<dbReference type="PANTHER" id="PTHR48053">
    <property type="entry name" value="LEUCINE RICH REPEAT FAMILY PROTEIN, EXPRESSED"/>
    <property type="match status" value="1"/>
</dbReference>
<evidence type="ECO:0000256" key="13">
    <source>
        <dbReference type="ARBA" id="ARBA00048679"/>
    </source>
</evidence>
<keyword evidence="11" id="KW-0325">Glycoprotein</keyword>
<keyword evidence="10" id="KW-0067">ATP-binding</keyword>
<dbReference type="SMART" id="SM00364">
    <property type="entry name" value="LRR_BAC"/>
    <property type="match status" value="14"/>
</dbReference>
<feature type="transmembrane region" description="Helical" evidence="14">
    <location>
        <begin position="879"/>
        <end position="900"/>
    </location>
</feature>
<keyword evidence="7" id="KW-0677">Repeat</keyword>
<evidence type="ECO:0000256" key="4">
    <source>
        <dbReference type="ARBA" id="ARBA00022614"/>
    </source>
</evidence>
<keyword evidence="14" id="KW-0472">Membrane</keyword>
<reference evidence="16 17" key="1">
    <citation type="submission" date="2024-02" db="EMBL/GenBank/DDBJ databases">
        <authorList>
            <person name="Chen Y."/>
            <person name="Shah S."/>
            <person name="Dougan E. K."/>
            <person name="Thang M."/>
            <person name="Chan C."/>
        </authorList>
    </citation>
    <scope>NUCLEOTIDE SEQUENCE [LARGE SCALE GENOMIC DNA]</scope>
</reference>
<accession>A0ABP0JX35</accession>
<gene>
    <name evidence="16" type="ORF">CCMP2556_LOCUS13416</name>
</gene>
<evidence type="ECO:0000256" key="7">
    <source>
        <dbReference type="ARBA" id="ARBA00022737"/>
    </source>
</evidence>
<organism evidence="16 17">
    <name type="scientific">Durusdinium trenchii</name>
    <dbReference type="NCBI Taxonomy" id="1381693"/>
    <lineage>
        <taxon>Eukaryota</taxon>
        <taxon>Sar</taxon>
        <taxon>Alveolata</taxon>
        <taxon>Dinophyceae</taxon>
        <taxon>Suessiales</taxon>
        <taxon>Symbiodiniaceae</taxon>
        <taxon>Durusdinium</taxon>
    </lineage>
</organism>
<dbReference type="InterPro" id="IPR051716">
    <property type="entry name" value="Plant_RL_S/T_kinase"/>
</dbReference>
<comment type="caution">
    <text evidence="16">The sequence shown here is derived from an EMBL/GenBank/DDBJ whole genome shotgun (WGS) entry which is preliminary data.</text>
</comment>
<feature type="transmembrane region" description="Helical" evidence="14">
    <location>
        <begin position="912"/>
        <end position="933"/>
    </location>
</feature>
<feature type="transmembrane region" description="Helical" evidence="14">
    <location>
        <begin position="1139"/>
        <end position="1157"/>
    </location>
</feature>
<evidence type="ECO:0000256" key="12">
    <source>
        <dbReference type="ARBA" id="ARBA00047899"/>
    </source>
</evidence>